<reference evidence="7" key="1">
    <citation type="submission" date="2016-10" db="EMBL/GenBank/DDBJ databases">
        <title>Sequence of Gallionella enrichment culture.</title>
        <authorList>
            <person name="Poehlein A."/>
            <person name="Muehling M."/>
            <person name="Daniel R."/>
        </authorList>
    </citation>
    <scope>NUCLEOTIDE SEQUENCE</scope>
</reference>
<gene>
    <name evidence="7" type="primary">yoeB_1</name>
    <name evidence="7" type="ORF">GALL_297260</name>
</gene>
<evidence type="ECO:0000313" key="7">
    <source>
        <dbReference type="EMBL" id="OIQ88373.1"/>
    </source>
</evidence>
<evidence type="ECO:0000256" key="1">
    <source>
        <dbReference type="ARBA" id="ARBA00008172"/>
    </source>
</evidence>
<dbReference type="GO" id="GO:0098795">
    <property type="term" value="P:global gene silencing by mRNA cleavage"/>
    <property type="evidence" value="ECO:0007669"/>
    <property type="project" value="TreeGrafter"/>
</dbReference>
<dbReference type="PANTHER" id="PTHR38039:SF1">
    <property type="entry name" value="TOXIN YOEB"/>
    <property type="match status" value="1"/>
</dbReference>
<dbReference type="EMBL" id="MLJW01000374">
    <property type="protein sequence ID" value="OIQ88373.1"/>
    <property type="molecule type" value="Genomic_DNA"/>
</dbReference>
<name>A0A1J5RJQ7_9ZZZZ</name>
<dbReference type="GO" id="GO:0016787">
    <property type="term" value="F:hydrolase activity"/>
    <property type="evidence" value="ECO:0007669"/>
    <property type="project" value="UniProtKB-KW"/>
</dbReference>
<evidence type="ECO:0000256" key="6">
    <source>
        <dbReference type="ARBA" id="ARBA00030388"/>
    </source>
</evidence>
<dbReference type="InterPro" id="IPR009614">
    <property type="entry name" value="YoeB_toxin"/>
</dbReference>
<dbReference type="Pfam" id="PF06769">
    <property type="entry name" value="YoeB_toxin"/>
    <property type="match status" value="1"/>
</dbReference>
<accession>A0A1J5RJQ7</accession>
<dbReference type="PANTHER" id="PTHR38039">
    <property type="entry name" value="TOXIN YOEB"/>
    <property type="match status" value="1"/>
</dbReference>
<keyword evidence="2" id="KW-1277">Toxin-antitoxin system</keyword>
<keyword evidence="4" id="KW-0255">Endonuclease</keyword>
<keyword evidence="3" id="KW-0540">Nuclease</keyword>
<dbReference type="InterPro" id="IPR035093">
    <property type="entry name" value="RelE/ParE_toxin_dom_sf"/>
</dbReference>
<comment type="caution">
    <text evidence="7">The sequence shown here is derived from an EMBL/GenBank/DDBJ whole genome shotgun (WGS) entry which is preliminary data.</text>
</comment>
<evidence type="ECO:0000256" key="2">
    <source>
        <dbReference type="ARBA" id="ARBA00022649"/>
    </source>
</evidence>
<evidence type="ECO:0000256" key="4">
    <source>
        <dbReference type="ARBA" id="ARBA00022759"/>
    </source>
</evidence>
<proteinExistence type="inferred from homology"/>
<sequence>MRYVWDQDAWADYLYWQTQDRRVVKRINDLLKDIARGAASGTPHEGIGKPEALKHGLHGYWSRRITDEHRLIYKVTGDEIRIAACRYHYGP</sequence>
<keyword evidence="5 7" id="KW-0378">Hydrolase</keyword>
<dbReference type="SUPFAM" id="SSF143011">
    <property type="entry name" value="RelE-like"/>
    <property type="match status" value="1"/>
</dbReference>
<comment type="similarity">
    <text evidence="1">Belongs to the YoeB family.</text>
</comment>
<evidence type="ECO:0000256" key="3">
    <source>
        <dbReference type="ARBA" id="ARBA00022722"/>
    </source>
</evidence>
<organism evidence="7">
    <name type="scientific">mine drainage metagenome</name>
    <dbReference type="NCBI Taxonomy" id="410659"/>
    <lineage>
        <taxon>unclassified sequences</taxon>
        <taxon>metagenomes</taxon>
        <taxon>ecological metagenomes</taxon>
    </lineage>
</organism>
<dbReference type="NCBIfam" id="TIGR02116">
    <property type="entry name" value="toxin_Txe_YoeB"/>
    <property type="match status" value="1"/>
</dbReference>
<dbReference type="GO" id="GO:0006401">
    <property type="term" value="P:RNA catabolic process"/>
    <property type="evidence" value="ECO:0007669"/>
    <property type="project" value="InterPro"/>
</dbReference>
<dbReference type="Gene3D" id="3.30.2310.20">
    <property type="entry name" value="RelE-like"/>
    <property type="match status" value="1"/>
</dbReference>
<evidence type="ECO:0000256" key="5">
    <source>
        <dbReference type="ARBA" id="ARBA00022801"/>
    </source>
</evidence>
<dbReference type="GO" id="GO:0004519">
    <property type="term" value="F:endonuclease activity"/>
    <property type="evidence" value="ECO:0007669"/>
    <property type="project" value="UniProtKB-KW"/>
</dbReference>
<dbReference type="AlphaFoldDB" id="A0A1J5RJQ7"/>
<protein>
    <recommendedName>
        <fullName evidence="6">Putative mRNA interferase YoeB</fullName>
    </recommendedName>
</protein>